<keyword evidence="2" id="KW-1185">Reference proteome</keyword>
<dbReference type="HOGENOM" id="CLU_1454581_0_0_1"/>
<gene>
    <name evidence="1" type="ORF">GYMLUDRAFT_830294</name>
</gene>
<accession>A0A0D0C0M0</accession>
<name>A0A0D0C0M0_9AGAR</name>
<proteinExistence type="predicted"/>
<evidence type="ECO:0000313" key="2">
    <source>
        <dbReference type="Proteomes" id="UP000053593"/>
    </source>
</evidence>
<dbReference type="Proteomes" id="UP000053593">
    <property type="component" value="Unassembled WGS sequence"/>
</dbReference>
<sequence length="186" mass="20849">MYELLHLRSASISMSMSMSVPPFHIQTRLLTHRNIRQLPPTQTCTHTSPTSKFLSNASSSSLLLFCLFRTKNKTTRTMANPATPPTILLTFDFKRDPDQLTFLLEEAAEVTTDPADWTDIVVMTVVTLSPSAFVVMIVAWTEVVRGAVRVLFNVDETLAALEPYCPNSNPWNWKQTSLINSSCRLG</sequence>
<evidence type="ECO:0000313" key="1">
    <source>
        <dbReference type="EMBL" id="KIK55889.1"/>
    </source>
</evidence>
<organism evidence="1 2">
    <name type="scientific">Collybiopsis luxurians FD-317 M1</name>
    <dbReference type="NCBI Taxonomy" id="944289"/>
    <lineage>
        <taxon>Eukaryota</taxon>
        <taxon>Fungi</taxon>
        <taxon>Dikarya</taxon>
        <taxon>Basidiomycota</taxon>
        <taxon>Agaricomycotina</taxon>
        <taxon>Agaricomycetes</taxon>
        <taxon>Agaricomycetidae</taxon>
        <taxon>Agaricales</taxon>
        <taxon>Marasmiineae</taxon>
        <taxon>Omphalotaceae</taxon>
        <taxon>Collybiopsis</taxon>
        <taxon>Collybiopsis luxurians</taxon>
    </lineage>
</organism>
<protein>
    <submittedName>
        <fullName evidence="1">Uncharacterized protein</fullName>
    </submittedName>
</protein>
<dbReference type="AlphaFoldDB" id="A0A0D0C0M0"/>
<dbReference type="EMBL" id="KN834802">
    <property type="protein sequence ID" value="KIK55889.1"/>
    <property type="molecule type" value="Genomic_DNA"/>
</dbReference>
<reference evidence="1 2" key="1">
    <citation type="submission" date="2014-04" db="EMBL/GenBank/DDBJ databases">
        <title>Evolutionary Origins and Diversification of the Mycorrhizal Mutualists.</title>
        <authorList>
            <consortium name="DOE Joint Genome Institute"/>
            <consortium name="Mycorrhizal Genomics Consortium"/>
            <person name="Kohler A."/>
            <person name="Kuo A."/>
            <person name="Nagy L.G."/>
            <person name="Floudas D."/>
            <person name="Copeland A."/>
            <person name="Barry K.W."/>
            <person name="Cichocki N."/>
            <person name="Veneault-Fourrey C."/>
            <person name="LaButti K."/>
            <person name="Lindquist E.A."/>
            <person name="Lipzen A."/>
            <person name="Lundell T."/>
            <person name="Morin E."/>
            <person name="Murat C."/>
            <person name="Riley R."/>
            <person name="Ohm R."/>
            <person name="Sun H."/>
            <person name="Tunlid A."/>
            <person name="Henrissat B."/>
            <person name="Grigoriev I.V."/>
            <person name="Hibbett D.S."/>
            <person name="Martin F."/>
        </authorList>
    </citation>
    <scope>NUCLEOTIDE SEQUENCE [LARGE SCALE GENOMIC DNA]</scope>
    <source>
        <strain evidence="1 2">FD-317 M1</strain>
    </source>
</reference>